<dbReference type="PATRIC" id="fig|1299334.3.peg.4109"/>
<sequence length="65" mass="6913">MGGIETVDDAWERITAGASLLQGYTGFVYGGGLWAKQIHDGIARRLREGGFASLSEAVGSATRKR</sequence>
<dbReference type="Pfam" id="PF01180">
    <property type="entry name" value="DHO_dh"/>
    <property type="match status" value="1"/>
</dbReference>
<keyword evidence="6" id="KW-0560">Oxidoreductase</keyword>
<keyword evidence="3" id="KW-0285">Flavoprotein</keyword>
<dbReference type="InterPro" id="IPR013785">
    <property type="entry name" value="Aldolase_TIM"/>
</dbReference>
<proteinExistence type="predicted"/>
<feature type="domain" description="Dihydroorotate dehydrogenase catalytic" evidence="7">
    <location>
        <begin position="1"/>
        <end position="46"/>
    </location>
</feature>
<reference evidence="8" key="1">
    <citation type="submission" date="2014-01" db="EMBL/GenBank/DDBJ databases">
        <authorList>
            <person name="Brown-Elliot B."/>
            <person name="Wallace R."/>
            <person name="Lenaerts A."/>
            <person name="Ordway D."/>
            <person name="DeGroote M.A."/>
            <person name="Parker T."/>
            <person name="Sizemore C."/>
            <person name="Tallon L.J."/>
            <person name="Sadzewicz L.K."/>
            <person name="Sengamalay N."/>
            <person name="Fraser C.M."/>
            <person name="Hine E."/>
            <person name="Shefchek K.A."/>
            <person name="Das S.P."/>
            <person name="Tettelin H."/>
        </authorList>
    </citation>
    <scope>NUCLEOTIDE SEQUENCE [LARGE SCALE GENOMIC DNA]</scope>
    <source>
        <strain evidence="8">4042</strain>
    </source>
</reference>
<dbReference type="InterPro" id="IPR005720">
    <property type="entry name" value="Dihydroorotate_DH_cat"/>
</dbReference>
<name>X8BD60_MYCXE</name>
<dbReference type="Gene3D" id="3.20.20.70">
    <property type="entry name" value="Aldolase class I"/>
    <property type="match status" value="1"/>
</dbReference>
<dbReference type="GO" id="GO:0005886">
    <property type="term" value="C:plasma membrane"/>
    <property type="evidence" value="ECO:0007669"/>
    <property type="project" value="TreeGrafter"/>
</dbReference>
<dbReference type="GO" id="GO:0006207">
    <property type="term" value="P:'de novo' pyrimidine nucleobase biosynthetic process"/>
    <property type="evidence" value="ECO:0007669"/>
    <property type="project" value="TreeGrafter"/>
</dbReference>
<evidence type="ECO:0000313" key="8">
    <source>
        <dbReference type="EMBL" id="EUA42082.1"/>
    </source>
</evidence>
<dbReference type="GO" id="GO:0009220">
    <property type="term" value="P:pyrimidine ribonucleotide biosynthetic process"/>
    <property type="evidence" value="ECO:0007669"/>
    <property type="project" value="TreeGrafter"/>
</dbReference>
<organism evidence="8">
    <name type="scientific">Mycobacterium xenopi 4042</name>
    <dbReference type="NCBI Taxonomy" id="1299334"/>
    <lineage>
        <taxon>Bacteria</taxon>
        <taxon>Bacillati</taxon>
        <taxon>Actinomycetota</taxon>
        <taxon>Actinomycetes</taxon>
        <taxon>Mycobacteriales</taxon>
        <taxon>Mycobacteriaceae</taxon>
        <taxon>Mycobacterium</taxon>
    </lineage>
</organism>
<keyword evidence="5" id="KW-0665">Pyrimidine biosynthesis</keyword>
<dbReference type="GO" id="GO:0004152">
    <property type="term" value="F:dihydroorotate dehydrogenase activity"/>
    <property type="evidence" value="ECO:0007669"/>
    <property type="project" value="TreeGrafter"/>
</dbReference>
<evidence type="ECO:0000256" key="1">
    <source>
        <dbReference type="ARBA" id="ARBA00001917"/>
    </source>
</evidence>
<comment type="cofactor">
    <cofactor evidence="1">
        <name>FMN</name>
        <dbReference type="ChEBI" id="CHEBI:58210"/>
    </cofactor>
</comment>
<dbReference type="EMBL" id="JAOB01000042">
    <property type="protein sequence ID" value="EUA42082.1"/>
    <property type="molecule type" value="Genomic_DNA"/>
</dbReference>
<evidence type="ECO:0000256" key="5">
    <source>
        <dbReference type="ARBA" id="ARBA00022975"/>
    </source>
</evidence>
<evidence type="ECO:0000256" key="2">
    <source>
        <dbReference type="ARBA" id="ARBA00004725"/>
    </source>
</evidence>
<gene>
    <name evidence="8" type="ORF">I553_5942</name>
</gene>
<comment type="caution">
    <text evidence="8">The sequence shown here is derived from an EMBL/GenBank/DDBJ whole genome shotgun (WGS) entry which is preliminary data.</text>
</comment>
<dbReference type="AlphaFoldDB" id="X8BD60"/>
<dbReference type="GO" id="GO:0005737">
    <property type="term" value="C:cytoplasm"/>
    <property type="evidence" value="ECO:0007669"/>
    <property type="project" value="InterPro"/>
</dbReference>
<evidence type="ECO:0000256" key="4">
    <source>
        <dbReference type="ARBA" id="ARBA00022643"/>
    </source>
</evidence>
<dbReference type="InterPro" id="IPR050074">
    <property type="entry name" value="DHO_dehydrogenase"/>
</dbReference>
<comment type="pathway">
    <text evidence="2">Pyrimidine metabolism; UMP biosynthesis via de novo pathway.</text>
</comment>
<accession>X8BD60</accession>
<dbReference type="PANTHER" id="PTHR48109:SF4">
    <property type="entry name" value="DIHYDROOROTATE DEHYDROGENASE (QUINONE), MITOCHONDRIAL"/>
    <property type="match status" value="1"/>
</dbReference>
<protein>
    <submittedName>
        <fullName evidence="8">Dihydroorotate dehydrogenase family protein</fullName>
    </submittedName>
</protein>
<evidence type="ECO:0000256" key="3">
    <source>
        <dbReference type="ARBA" id="ARBA00022630"/>
    </source>
</evidence>
<dbReference type="SUPFAM" id="SSF51395">
    <property type="entry name" value="FMN-linked oxidoreductases"/>
    <property type="match status" value="1"/>
</dbReference>
<dbReference type="PANTHER" id="PTHR48109">
    <property type="entry name" value="DIHYDROOROTATE DEHYDROGENASE (QUINONE), MITOCHONDRIAL-RELATED"/>
    <property type="match status" value="1"/>
</dbReference>
<evidence type="ECO:0000259" key="7">
    <source>
        <dbReference type="Pfam" id="PF01180"/>
    </source>
</evidence>
<evidence type="ECO:0000256" key="6">
    <source>
        <dbReference type="ARBA" id="ARBA00023002"/>
    </source>
</evidence>
<keyword evidence="4" id="KW-0288">FMN</keyword>